<keyword evidence="3" id="KW-0479">Metal-binding</keyword>
<dbReference type="GO" id="GO:0046872">
    <property type="term" value="F:metal ion binding"/>
    <property type="evidence" value="ECO:0007669"/>
    <property type="project" value="UniProtKB-KW"/>
</dbReference>
<dbReference type="RefSeq" id="WP_002843926.1">
    <property type="nucleotide sequence ID" value="NZ_CAMPYD010000032.1"/>
</dbReference>
<dbReference type="PATRIC" id="fig|1261.5.peg.1416"/>
<dbReference type="AlphaFoldDB" id="A0A135YPU1"/>
<dbReference type="Gene3D" id="3.40.50.11890">
    <property type="match status" value="1"/>
</dbReference>
<evidence type="ECO:0000256" key="4">
    <source>
        <dbReference type="ARBA" id="ARBA00023004"/>
    </source>
</evidence>
<evidence type="ECO:0000313" key="6">
    <source>
        <dbReference type="EMBL" id="KXI11435.1"/>
    </source>
</evidence>
<dbReference type="Pfam" id="PF06050">
    <property type="entry name" value="HGD-D"/>
    <property type="match status" value="1"/>
</dbReference>
<name>A0A135YPU1_9FIRM</name>
<evidence type="ECO:0000256" key="1">
    <source>
        <dbReference type="ARBA" id="ARBA00001966"/>
    </source>
</evidence>
<keyword evidence="5" id="KW-0411">Iron-sulfur</keyword>
<proteinExistence type="inferred from homology"/>
<evidence type="ECO:0000256" key="2">
    <source>
        <dbReference type="ARBA" id="ARBA00005806"/>
    </source>
</evidence>
<dbReference type="EMBL" id="LSQZ01000072">
    <property type="protein sequence ID" value="KXI11435.1"/>
    <property type="molecule type" value="Genomic_DNA"/>
</dbReference>
<accession>A0A135YPU1</accession>
<comment type="caution">
    <text evidence="6">The sequence shown here is derived from an EMBL/GenBank/DDBJ whole genome shotgun (WGS) entry which is preliminary data.</text>
</comment>
<dbReference type="InterPro" id="IPR010327">
    <property type="entry name" value="FldB/FldC_alpha/beta"/>
</dbReference>
<organism evidence="6 7">
    <name type="scientific">Peptostreptococcus anaerobius</name>
    <dbReference type="NCBI Taxonomy" id="1261"/>
    <lineage>
        <taxon>Bacteria</taxon>
        <taxon>Bacillati</taxon>
        <taxon>Bacillota</taxon>
        <taxon>Clostridia</taxon>
        <taxon>Peptostreptococcales</taxon>
        <taxon>Peptostreptococcaceae</taxon>
        <taxon>Peptostreptococcus</taxon>
    </lineage>
</organism>
<reference evidence="6 7" key="1">
    <citation type="submission" date="2016-02" db="EMBL/GenBank/DDBJ databases">
        <authorList>
            <person name="Wen L."/>
            <person name="He K."/>
            <person name="Yang H."/>
        </authorList>
    </citation>
    <scope>NUCLEOTIDE SEQUENCE [LARGE SCALE GENOMIC DNA]</scope>
    <source>
        <strain evidence="6 7">MJR8628A</strain>
    </source>
</reference>
<dbReference type="STRING" id="1261.HMPREF3195_01412"/>
<dbReference type="GO" id="GO:0051536">
    <property type="term" value="F:iron-sulfur cluster binding"/>
    <property type="evidence" value="ECO:0007669"/>
    <property type="project" value="UniProtKB-KW"/>
</dbReference>
<dbReference type="PANTHER" id="PTHR30548:SF5">
    <property type="entry name" value="SUBUNIT OF OXYGEN-SENSITIVE 2-HYDROXYISOCAPROYL-COA DEHYDRATASE"/>
    <property type="match status" value="1"/>
</dbReference>
<dbReference type="GO" id="GO:0016836">
    <property type="term" value="F:hydro-lyase activity"/>
    <property type="evidence" value="ECO:0007669"/>
    <property type="project" value="UniProtKB-ARBA"/>
</dbReference>
<dbReference type="Gene3D" id="3.40.50.11900">
    <property type="match status" value="1"/>
</dbReference>
<protein>
    <submittedName>
        <fullName evidence="6">Putative R-phenyllactate dehydratase, small subunit</fullName>
    </submittedName>
</protein>
<evidence type="ECO:0000256" key="3">
    <source>
        <dbReference type="ARBA" id="ARBA00022723"/>
    </source>
</evidence>
<gene>
    <name evidence="6" type="ORF">HMPREF3195_01412</name>
</gene>
<dbReference type="Gene3D" id="1.20.1270.370">
    <property type="match status" value="1"/>
</dbReference>
<sequence>MSNLEELFGKLAVCPLEQIDKYVADGKKVIGCAPVYAPEELVYASGMIPMAIWGAEGEVTLAKEYFPAFYVSIILRLLDLGLEGKLDKMSGMILPGLSDGLKGLSQNWKRAVKNVPALYIGYGQNRKIEAGIVYNARQYEKLKVQLEEIAGKKIEDAQIEEAIVLYNKHRKAMQAFSDLAAKHLNTVTPSLRAKVMSSACLMDKAEHLKIVEAINAELSAMPEEKFDGKKIVTTGLLANSPEILKIFEEFKLGIVADNINHESGQFDYLVDEATGNPIKALSKWISDIEGSTLLYDPEKLRGQIIIDKAKKYDADGVVYLLSKFSDSDEFDYPIIRKQLEEAGYMHILVEVDQQMTNFEQAKTALQTFADMI</sequence>
<dbReference type="PANTHER" id="PTHR30548">
    <property type="entry name" value="2-HYDROXYGLUTARYL-COA DEHYDRATASE, D-COMPONENT-RELATED"/>
    <property type="match status" value="1"/>
</dbReference>
<comment type="similarity">
    <text evidence="2">Belongs to the FldB/FldC dehydratase alpha/beta subunit family.</text>
</comment>
<dbReference type="GeneID" id="79842837"/>
<evidence type="ECO:0000256" key="5">
    <source>
        <dbReference type="ARBA" id="ARBA00023014"/>
    </source>
</evidence>
<evidence type="ECO:0000313" key="7">
    <source>
        <dbReference type="Proteomes" id="UP000070326"/>
    </source>
</evidence>
<dbReference type="Proteomes" id="UP000070326">
    <property type="component" value="Unassembled WGS sequence"/>
</dbReference>
<comment type="cofactor">
    <cofactor evidence="1">
        <name>[4Fe-4S] cluster</name>
        <dbReference type="ChEBI" id="CHEBI:49883"/>
    </cofactor>
</comment>
<keyword evidence="4" id="KW-0408">Iron</keyword>
<dbReference type="eggNOG" id="COG1775">
    <property type="taxonomic scope" value="Bacteria"/>
</dbReference>